<keyword evidence="4" id="KW-0804">Transcription</keyword>
<dbReference type="InterPro" id="IPR007627">
    <property type="entry name" value="RNA_pol_sigma70_r2"/>
</dbReference>
<feature type="domain" description="RNA polymerase sigma-70 region 2" evidence="5">
    <location>
        <begin position="11"/>
        <end position="76"/>
    </location>
</feature>
<gene>
    <name evidence="7" type="ORF">ACFS6I_12570</name>
</gene>
<dbReference type="InterPro" id="IPR039425">
    <property type="entry name" value="RNA_pol_sigma-70-like"/>
</dbReference>
<dbReference type="InterPro" id="IPR036388">
    <property type="entry name" value="WH-like_DNA-bd_sf"/>
</dbReference>
<dbReference type="Gene3D" id="1.10.10.10">
    <property type="entry name" value="Winged helix-like DNA-binding domain superfamily/Winged helix DNA-binding domain"/>
    <property type="match status" value="1"/>
</dbReference>
<dbReference type="RefSeq" id="WP_380921021.1">
    <property type="nucleotide sequence ID" value="NZ_JBHUPE010000005.1"/>
</dbReference>
<dbReference type="NCBIfam" id="TIGR02937">
    <property type="entry name" value="sigma70-ECF"/>
    <property type="match status" value="1"/>
</dbReference>
<dbReference type="SUPFAM" id="SSF88946">
    <property type="entry name" value="Sigma2 domain of RNA polymerase sigma factors"/>
    <property type="match status" value="1"/>
</dbReference>
<dbReference type="InterPro" id="IPR014327">
    <property type="entry name" value="RNA_pol_sigma70_bacteroid"/>
</dbReference>
<keyword evidence="2" id="KW-0805">Transcription regulation</keyword>
<accession>A0ABW5YWZ4</accession>
<protein>
    <submittedName>
        <fullName evidence="7">RNA polymerase sigma-70 factor</fullName>
    </submittedName>
</protein>
<organism evidence="7 8">
    <name type="scientific">Sphingobacterium anhuiense</name>
    <dbReference type="NCBI Taxonomy" id="493780"/>
    <lineage>
        <taxon>Bacteria</taxon>
        <taxon>Pseudomonadati</taxon>
        <taxon>Bacteroidota</taxon>
        <taxon>Sphingobacteriia</taxon>
        <taxon>Sphingobacteriales</taxon>
        <taxon>Sphingobacteriaceae</taxon>
        <taxon>Sphingobacterium</taxon>
    </lineage>
</organism>
<name>A0ABW5YWZ4_9SPHI</name>
<evidence type="ECO:0000256" key="2">
    <source>
        <dbReference type="ARBA" id="ARBA00023015"/>
    </source>
</evidence>
<dbReference type="InterPro" id="IPR013249">
    <property type="entry name" value="RNA_pol_sigma70_r4_t2"/>
</dbReference>
<evidence type="ECO:0000313" key="8">
    <source>
        <dbReference type="Proteomes" id="UP001597509"/>
    </source>
</evidence>
<dbReference type="Pfam" id="PF04542">
    <property type="entry name" value="Sigma70_r2"/>
    <property type="match status" value="1"/>
</dbReference>
<sequence length="175" mass="20631">METQTQNFNQLFKEYYTRSFLFARSYVHLCEVAEDIASESLVVMWERMQVEEILSPKSFLFKVVRNKSLDYLKHQKIRVRVVESLDDWDRKELQVEALQRMDNEIFLAKEIAEITLETIAYLPLKTKEVFEMSRQQELSGKEIADQLGITVKGVEYHITKALKTLSVSLRDYLVV</sequence>
<keyword evidence="8" id="KW-1185">Reference proteome</keyword>
<dbReference type="InterPro" id="IPR014284">
    <property type="entry name" value="RNA_pol_sigma-70_dom"/>
</dbReference>
<evidence type="ECO:0000256" key="4">
    <source>
        <dbReference type="ARBA" id="ARBA00023163"/>
    </source>
</evidence>
<keyword evidence="3" id="KW-0731">Sigma factor</keyword>
<dbReference type="PANTHER" id="PTHR43133">
    <property type="entry name" value="RNA POLYMERASE ECF-TYPE SIGMA FACTO"/>
    <property type="match status" value="1"/>
</dbReference>
<dbReference type="SUPFAM" id="SSF88659">
    <property type="entry name" value="Sigma3 and sigma4 domains of RNA polymerase sigma factors"/>
    <property type="match status" value="1"/>
</dbReference>
<dbReference type="InterPro" id="IPR013325">
    <property type="entry name" value="RNA_pol_sigma_r2"/>
</dbReference>
<evidence type="ECO:0000259" key="5">
    <source>
        <dbReference type="Pfam" id="PF04542"/>
    </source>
</evidence>
<evidence type="ECO:0000256" key="1">
    <source>
        <dbReference type="ARBA" id="ARBA00010641"/>
    </source>
</evidence>
<dbReference type="Pfam" id="PF08281">
    <property type="entry name" value="Sigma70_r4_2"/>
    <property type="match status" value="1"/>
</dbReference>
<feature type="domain" description="RNA polymerase sigma factor 70 region 4 type 2" evidence="6">
    <location>
        <begin position="116"/>
        <end position="165"/>
    </location>
</feature>
<dbReference type="NCBIfam" id="TIGR02985">
    <property type="entry name" value="Sig70_bacteroi1"/>
    <property type="match status" value="1"/>
</dbReference>
<evidence type="ECO:0000256" key="3">
    <source>
        <dbReference type="ARBA" id="ARBA00023082"/>
    </source>
</evidence>
<reference evidence="8" key="1">
    <citation type="journal article" date="2019" name="Int. J. Syst. Evol. Microbiol.">
        <title>The Global Catalogue of Microorganisms (GCM) 10K type strain sequencing project: providing services to taxonomists for standard genome sequencing and annotation.</title>
        <authorList>
            <consortium name="The Broad Institute Genomics Platform"/>
            <consortium name="The Broad Institute Genome Sequencing Center for Infectious Disease"/>
            <person name="Wu L."/>
            <person name="Ma J."/>
        </authorList>
    </citation>
    <scope>NUCLEOTIDE SEQUENCE [LARGE SCALE GENOMIC DNA]</scope>
    <source>
        <strain evidence="8">KCTC 22209</strain>
    </source>
</reference>
<proteinExistence type="inferred from homology"/>
<evidence type="ECO:0000313" key="7">
    <source>
        <dbReference type="EMBL" id="MFD2904766.1"/>
    </source>
</evidence>
<dbReference type="Gene3D" id="1.10.1740.10">
    <property type="match status" value="1"/>
</dbReference>
<dbReference type="Proteomes" id="UP001597509">
    <property type="component" value="Unassembled WGS sequence"/>
</dbReference>
<dbReference type="InterPro" id="IPR013324">
    <property type="entry name" value="RNA_pol_sigma_r3/r4-like"/>
</dbReference>
<dbReference type="EMBL" id="JBHUPE010000005">
    <property type="protein sequence ID" value="MFD2904766.1"/>
    <property type="molecule type" value="Genomic_DNA"/>
</dbReference>
<comment type="similarity">
    <text evidence="1">Belongs to the sigma-70 factor family. ECF subfamily.</text>
</comment>
<dbReference type="PANTHER" id="PTHR43133:SF46">
    <property type="entry name" value="RNA POLYMERASE SIGMA-70 FACTOR ECF SUBFAMILY"/>
    <property type="match status" value="1"/>
</dbReference>
<comment type="caution">
    <text evidence="7">The sequence shown here is derived from an EMBL/GenBank/DDBJ whole genome shotgun (WGS) entry which is preliminary data.</text>
</comment>
<evidence type="ECO:0000259" key="6">
    <source>
        <dbReference type="Pfam" id="PF08281"/>
    </source>
</evidence>